<evidence type="ECO:0000313" key="1">
    <source>
        <dbReference type="EMBL" id="MPM02227.1"/>
    </source>
</evidence>
<dbReference type="InterPro" id="IPR046249">
    <property type="entry name" value="DUF6282"/>
</dbReference>
<organism evidence="1">
    <name type="scientific">bioreactor metagenome</name>
    <dbReference type="NCBI Taxonomy" id="1076179"/>
    <lineage>
        <taxon>unclassified sequences</taxon>
        <taxon>metagenomes</taxon>
        <taxon>ecological metagenomes</taxon>
    </lineage>
</organism>
<comment type="caution">
    <text evidence="1">The sequence shown here is derived from an EMBL/GenBank/DDBJ whole genome shotgun (WGS) entry which is preliminary data.</text>
</comment>
<accession>A0A644WFA8</accession>
<reference evidence="1" key="1">
    <citation type="submission" date="2019-08" db="EMBL/GenBank/DDBJ databases">
        <authorList>
            <person name="Kucharzyk K."/>
            <person name="Murdoch R.W."/>
            <person name="Higgins S."/>
            <person name="Loffler F."/>
        </authorList>
    </citation>
    <scope>NUCLEOTIDE SEQUENCE</scope>
</reference>
<protein>
    <recommendedName>
        <fullName evidence="2">Cytosolic protein</fullName>
    </recommendedName>
</protein>
<dbReference type="SUPFAM" id="SSF51556">
    <property type="entry name" value="Metallo-dependent hydrolases"/>
    <property type="match status" value="1"/>
</dbReference>
<name>A0A644WFA8_9ZZZZ</name>
<dbReference type="AlphaFoldDB" id="A0A644WFA8"/>
<gene>
    <name evidence="1" type="ORF">SDC9_48472</name>
</gene>
<sequence length="289" mass="32415">MKMSEISMKGVIDMHVHSNPDIRKRAYDDIELMEAGIRVGARAIVIKTHQGTTQDRAYLCNRHNKIVHGDTNNFTMFGSITLNRQVGGINPKAVDSALQLGARVVWLPTQSARNHLVKNQKDTADCVEVVRDGKIVPELNSVFQLIKEHNAVLGTAHISPKEAFIVVEAARKAGLKNIVVTHPEWWVVGMSLEDQVKIVEDYDVILEHCFAQNMGGGTYMSNMELNLEAIKACGYKNVMVDTDGGQTENPNWEIALQQYMQYLVNHGVPEEQVYYMTRTIPMKLLGLDK</sequence>
<dbReference type="InterPro" id="IPR032466">
    <property type="entry name" value="Metal_Hydrolase"/>
</dbReference>
<dbReference type="Pfam" id="PF19799">
    <property type="entry name" value="DUF6282"/>
    <property type="match status" value="1"/>
</dbReference>
<dbReference type="EMBL" id="VSSQ01000854">
    <property type="protein sequence ID" value="MPM02227.1"/>
    <property type="molecule type" value="Genomic_DNA"/>
</dbReference>
<proteinExistence type="predicted"/>
<evidence type="ECO:0008006" key="2">
    <source>
        <dbReference type="Google" id="ProtNLM"/>
    </source>
</evidence>